<comment type="caution">
    <text evidence="2">The sequence shown here is derived from an EMBL/GenBank/DDBJ whole genome shotgun (WGS) entry which is preliminary data.</text>
</comment>
<dbReference type="Gene3D" id="3.10.129.10">
    <property type="entry name" value="Hotdog Thioesterase"/>
    <property type="match status" value="1"/>
</dbReference>
<dbReference type="Pfam" id="PF01575">
    <property type="entry name" value="MaoC_dehydratas"/>
    <property type="match status" value="1"/>
</dbReference>
<gene>
    <name evidence="2" type="ORF">NB703_001168</name>
</gene>
<evidence type="ECO:0000313" key="3">
    <source>
        <dbReference type="Proteomes" id="UP001208888"/>
    </source>
</evidence>
<proteinExistence type="predicted"/>
<organism evidence="2 3">
    <name type="scientific">Pantoea ananas</name>
    <name type="common">Erwinia uredovora</name>
    <dbReference type="NCBI Taxonomy" id="553"/>
    <lineage>
        <taxon>Bacteria</taxon>
        <taxon>Pseudomonadati</taxon>
        <taxon>Pseudomonadota</taxon>
        <taxon>Gammaproteobacteria</taxon>
        <taxon>Enterobacterales</taxon>
        <taxon>Erwiniaceae</taxon>
        <taxon>Pantoea</taxon>
    </lineage>
</organism>
<evidence type="ECO:0000259" key="1">
    <source>
        <dbReference type="Pfam" id="PF01575"/>
    </source>
</evidence>
<dbReference type="Proteomes" id="UP001208888">
    <property type="component" value="Unassembled WGS sequence"/>
</dbReference>
<dbReference type="AlphaFoldDB" id="A0AAJ1CWW6"/>
<accession>A0AAJ1CWW6</accession>
<dbReference type="SUPFAM" id="SSF54637">
    <property type="entry name" value="Thioesterase/thiol ester dehydrase-isomerase"/>
    <property type="match status" value="1"/>
</dbReference>
<feature type="domain" description="MaoC-like" evidence="1">
    <location>
        <begin position="6"/>
        <end position="57"/>
    </location>
</feature>
<protein>
    <recommendedName>
        <fullName evidence="1">MaoC-like domain-containing protein</fullName>
    </recommendedName>
</protein>
<evidence type="ECO:0000313" key="2">
    <source>
        <dbReference type="EMBL" id="MCW0343075.1"/>
    </source>
</evidence>
<name>A0AAJ1CWW6_PANAN</name>
<dbReference type="InterPro" id="IPR029069">
    <property type="entry name" value="HotDog_dom_sf"/>
</dbReference>
<dbReference type="InterPro" id="IPR002539">
    <property type="entry name" value="MaoC-like_dom"/>
</dbReference>
<sequence length="271" mass="29692">MRSVRYTLRDAERWASFSGDHNPIHFDAAEARRLGMDGLCVHGMRVLLDMKSVLSQALEKHTLLSGGLLFSSRLRDPVLCAIPYQLSSSETHRGERVQVSGKLVNTYTMQNSINGKLSEANPLALSPVTHVNTLRGDVLAALYHQFRAVEPGPVPLWSFFDAVLFRQLVNATETLETAQGLIPGLKATCLGEVFSQVQMVQTHHQTHFSPGLFQTAGNALQGDAIHYAIQPTLVMGEKTVGLVLVTAIQAWRINEPLMAVTVTLKTGPLAE</sequence>
<dbReference type="EMBL" id="JANFVX010000003">
    <property type="protein sequence ID" value="MCW0343075.1"/>
    <property type="molecule type" value="Genomic_DNA"/>
</dbReference>
<reference evidence="2" key="1">
    <citation type="submission" date="2022-06" db="EMBL/GenBank/DDBJ databases">
        <title>Dynamics of rice microbiomes reveals core vertical transmitted seed endophytes.</title>
        <authorList>
            <person name="Liao K."/>
            <person name="Zhang X."/>
        </authorList>
    </citation>
    <scope>NUCLEOTIDE SEQUENCE</scope>
    <source>
        <strain evidence="2">JT1-17</strain>
    </source>
</reference>